<dbReference type="Gene3D" id="2.60.40.10">
    <property type="entry name" value="Immunoglobulins"/>
    <property type="match status" value="1"/>
</dbReference>
<dbReference type="InterPro" id="IPR002022">
    <property type="entry name" value="Pec_lyase"/>
</dbReference>
<evidence type="ECO:0000256" key="1">
    <source>
        <dbReference type="ARBA" id="ARBA00023239"/>
    </source>
</evidence>
<sequence length="1095" mass="119438">MESAQYPEPPTQSSDPLTSNKVQGYATLNGGTTGGEGGKIVYASTGSEINQALCSRETDDTPLIIYVNGTIKHENTSKSSGSCDTTDSEIQFKGVKNVSLIGVDDLAVFDQIGIHLRNTSNIILQNLHIKNVKKSGIPTSNGGDAIGMETDVFNVWVDHCTLEASGGESQGYDSLLDMKATTQYVTISYTHYRNSGRGGLMGSTDGDNTNTWVSFHHNYYENMDSRLPLLRHGTAHSYNNYYSGIAKSGLNPRAGGRIKVENSYFENAFNPIGTFYTSDMGYWELSNNYFDPNTVAWQQSDSDDWYPAGPDLTSTTSIKIPYDYALDPVACVPALIKATAGAGKEIKVSDGSCGELILIKGNTSETDQNDDNSSNENQTDTNVTSTNLSLVAGSDGSSKVSGTSYANVRDDKLTTYWSPNDSTGRISIKWGTNINVDKVKIVEADGFVGNVTGWELINNTDSTVLASGNLLGEVTFSTIQTKKIDLIITSSKGTAAIAEFAVYMTNNDDSDANSVNSTDIANPDNKTSNDNDQENPIIQLEAIPSSTEVTLNWLSSNIAIAEQKLYRNTSNSFASSNLISETLTSTSYSDSDLIEKDYYYWLVIIDTSGIEHISSSVSVNLENLQTINPTNDACQELISNPNLNWLESTLKSEQDIVACLATSLGKPVGFADQTTGGYDPKGNSSLVIINTSDSLSPEEQILDAISSASYNWIVFDKKDFATETHIAMYKLGCSDPNVLEALDNATEAECRNLDLWCQNHNVPDAQCQDTFFNDKLNDTSLTALKLKMINSNTSIDGRGAKAKFLFNGFKIGADDSGKSTHISENVIITNNYFIGAGHDEDHKLDPDMIRSTGESNNIWIHQNTFETTGDSAFDIKVGAYNISVSFNKLINVKRAALHGSSDSREINSQITSTIHNNLFITNDDMYGDSQFNTLRRVPLMRRGQSHLFNNVFYGYRKDILSVRAGGRILFENNMILNKLNNSKKDNMDYWLESVIRDFRDGGLEITSSYVWASDDKCQKIADAGDLTKSYGSTPNMFALYSKASQELISANKLIPGDNLAKYVMATAGKAGLTPYNSRHANGQAKIITSAPSGCP</sequence>
<feature type="region of interest" description="Disordered" evidence="3">
    <location>
        <begin position="1"/>
        <end position="22"/>
    </location>
</feature>
<dbReference type="GO" id="GO:0005576">
    <property type="term" value="C:extracellular region"/>
    <property type="evidence" value="ECO:0007669"/>
    <property type="project" value="UniProtKB-SubCell"/>
</dbReference>
<dbReference type="InterPro" id="IPR013783">
    <property type="entry name" value="Ig-like_fold"/>
</dbReference>
<evidence type="ECO:0000256" key="3">
    <source>
        <dbReference type="SAM" id="MobiDB-lite"/>
    </source>
</evidence>
<dbReference type="InterPro" id="IPR011050">
    <property type="entry name" value="Pectin_lyase_fold/virulence"/>
</dbReference>
<feature type="region of interest" description="Disordered" evidence="3">
    <location>
        <begin position="513"/>
        <end position="535"/>
    </location>
</feature>
<organism evidence="5 6">
    <name type="scientific">Catenovulum maritimum</name>
    <dbReference type="NCBI Taxonomy" id="1513271"/>
    <lineage>
        <taxon>Bacteria</taxon>
        <taxon>Pseudomonadati</taxon>
        <taxon>Pseudomonadota</taxon>
        <taxon>Gammaproteobacteria</taxon>
        <taxon>Alteromonadales</taxon>
        <taxon>Alteromonadaceae</taxon>
        <taxon>Catenovulum</taxon>
    </lineage>
</organism>
<protein>
    <recommendedName>
        <fullName evidence="4">Pectate lyase domain-containing protein</fullName>
    </recommendedName>
</protein>
<keyword evidence="2" id="KW-0624">Polysaccharide degradation</keyword>
<comment type="similarity">
    <text evidence="2">Belongs to the polysaccharide lyase 1 family.</text>
</comment>
<dbReference type="SUPFAM" id="SSF49785">
    <property type="entry name" value="Galactose-binding domain-like"/>
    <property type="match status" value="1"/>
</dbReference>
<dbReference type="InterPro" id="IPR045032">
    <property type="entry name" value="PEL"/>
</dbReference>
<feature type="domain" description="Pectate lyase" evidence="4">
    <location>
        <begin position="36"/>
        <end position="271"/>
    </location>
</feature>
<keyword evidence="2" id="KW-0119">Carbohydrate metabolism</keyword>
<evidence type="ECO:0000256" key="2">
    <source>
        <dbReference type="RuleBase" id="RU361173"/>
    </source>
</evidence>
<name>A0A0J8GLW3_9ALTE</name>
<evidence type="ECO:0000313" key="5">
    <source>
        <dbReference type="EMBL" id="KMT63812.1"/>
    </source>
</evidence>
<dbReference type="PANTHER" id="PTHR31683">
    <property type="entry name" value="PECTATE LYASE 18-RELATED"/>
    <property type="match status" value="1"/>
</dbReference>
<dbReference type="GO" id="GO:0000272">
    <property type="term" value="P:polysaccharide catabolic process"/>
    <property type="evidence" value="ECO:0007669"/>
    <property type="project" value="UniProtKB-KW"/>
</dbReference>
<dbReference type="Pfam" id="PF00544">
    <property type="entry name" value="Pectate_lyase_4"/>
    <property type="match status" value="2"/>
</dbReference>
<dbReference type="GO" id="GO:0030570">
    <property type="term" value="F:pectate lyase activity"/>
    <property type="evidence" value="ECO:0007669"/>
    <property type="project" value="InterPro"/>
</dbReference>
<evidence type="ECO:0000313" key="6">
    <source>
        <dbReference type="Proteomes" id="UP000037600"/>
    </source>
</evidence>
<dbReference type="Gene3D" id="2.60.120.260">
    <property type="entry name" value="Galactose-binding domain-like"/>
    <property type="match status" value="1"/>
</dbReference>
<dbReference type="PATRIC" id="fig|1513271.3.peg.3631"/>
<feature type="region of interest" description="Disordered" evidence="3">
    <location>
        <begin position="363"/>
        <end position="386"/>
    </location>
</feature>
<feature type="compositionally biased region" description="Low complexity" evidence="3">
    <location>
        <begin position="363"/>
        <end position="382"/>
    </location>
</feature>
<comment type="caution">
    <text evidence="5">The sequence shown here is derived from an EMBL/GenBank/DDBJ whole genome shotgun (WGS) entry which is preliminary data.</text>
</comment>
<dbReference type="SUPFAM" id="SSF51126">
    <property type="entry name" value="Pectin lyase-like"/>
    <property type="match status" value="2"/>
</dbReference>
<reference evidence="5 6" key="1">
    <citation type="submission" date="2015-04" db="EMBL/GenBank/DDBJ databases">
        <title>Draft Genome Sequence of the Novel Agar-Digesting Marine Bacterium Q1.</title>
        <authorList>
            <person name="Li Y."/>
            <person name="Li D."/>
            <person name="Chen G."/>
            <person name="Du Z."/>
        </authorList>
    </citation>
    <scope>NUCLEOTIDE SEQUENCE [LARGE SCALE GENOMIC DNA]</scope>
    <source>
        <strain evidence="5 6">Q1</strain>
    </source>
</reference>
<evidence type="ECO:0000259" key="4">
    <source>
        <dbReference type="SMART" id="SM00656"/>
    </source>
</evidence>
<dbReference type="EMBL" id="LAZL01000041">
    <property type="protein sequence ID" value="KMT63812.1"/>
    <property type="molecule type" value="Genomic_DNA"/>
</dbReference>
<dbReference type="AlphaFoldDB" id="A0A0J8GLW3"/>
<keyword evidence="2" id="KW-0964">Secreted</keyword>
<dbReference type="Gene3D" id="2.160.20.10">
    <property type="entry name" value="Single-stranded right-handed beta-helix, Pectin lyase-like"/>
    <property type="match status" value="2"/>
</dbReference>
<dbReference type="SMART" id="SM00656">
    <property type="entry name" value="Amb_all"/>
    <property type="match status" value="1"/>
</dbReference>
<keyword evidence="1 2" id="KW-0456">Lyase</keyword>
<gene>
    <name evidence="5" type="ORF">XM47_17720</name>
</gene>
<dbReference type="Proteomes" id="UP000037600">
    <property type="component" value="Unassembled WGS sequence"/>
</dbReference>
<keyword evidence="6" id="KW-1185">Reference proteome</keyword>
<proteinExistence type="inferred from homology"/>
<dbReference type="PANTHER" id="PTHR31683:SF18">
    <property type="entry name" value="PECTATE LYASE 21-RELATED"/>
    <property type="match status" value="1"/>
</dbReference>
<comment type="subcellular location">
    <subcellularLocation>
        <location evidence="2">Secreted</location>
    </subcellularLocation>
</comment>
<dbReference type="STRING" id="1513271.XM47_17720"/>
<dbReference type="InterPro" id="IPR008979">
    <property type="entry name" value="Galactose-bd-like_sf"/>
</dbReference>
<dbReference type="InterPro" id="IPR012334">
    <property type="entry name" value="Pectin_lyas_fold"/>
</dbReference>
<feature type="compositionally biased region" description="Polar residues" evidence="3">
    <location>
        <begin position="524"/>
        <end position="535"/>
    </location>
</feature>
<accession>A0A0J8GLW3</accession>
<feature type="compositionally biased region" description="Polar residues" evidence="3">
    <location>
        <begin position="11"/>
        <end position="22"/>
    </location>
</feature>